<dbReference type="AlphaFoldDB" id="A0A6C0JP69"/>
<protein>
    <submittedName>
        <fullName evidence="2">Uncharacterized protein</fullName>
    </submittedName>
</protein>
<feature type="coiled-coil region" evidence="1">
    <location>
        <begin position="20"/>
        <end position="75"/>
    </location>
</feature>
<reference evidence="2" key="1">
    <citation type="journal article" date="2020" name="Nature">
        <title>Giant virus diversity and host interactions through global metagenomics.</title>
        <authorList>
            <person name="Schulz F."/>
            <person name="Roux S."/>
            <person name="Paez-Espino D."/>
            <person name="Jungbluth S."/>
            <person name="Walsh D.A."/>
            <person name="Denef V.J."/>
            <person name="McMahon K.D."/>
            <person name="Konstantinidis K.T."/>
            <person name="Eloe-Fadrosh E.A."/>
            <person name="Kyrpides N.C."/>
            <person name="Woyke T."/>
        </authorList>
    </citation>
    <scope>NUCLEOTIDE SEQUENCE</scope>
    <source>
        <strain evidence="2">GVMAG-S-1040241-154</strain>
    </source>
</reference>
<organism evidence="2">
    <name type="scientific">viral metagenome</name>
    <dbReference type="NCBI Taxonomy" id="1070528"/>
    <lineage>
        <taxon>unclassified sequences</taxon>
        <taxon>metagenomes</taxon>
        <taxon>organismal metagenomes</taxon>
    </lineage>
</organism>
<evidence type="ECO:0000256" key="1">
    <source>
        <dbReference type="SAM" id="Coils"/>
    </source>
</evidence>
<proteinExistence type="predicted"/>
<accession>A0A6C0JP69</accession>
<evidence type="ECO:0000313" key="2">
    <source>
        <dbReference type="EMBL" id="QHU07565.1"/>
    </source>
</evidence>
<keyword evidence="1" id="KW-0175">Coiled coil</keyword>
<dbReference type="EMBL" id="MN740684">
    <property type="protein sequence ID" value="QHU07565.1"/>
    <property type="molecule type" value="Genomic_DNA"/>
</dbReference>
<name>A0A6C0JP69_9ZZZZ</name>
<sequence length="80" mass="9723">MYMDNTFDKYIDAIKNYKEILNLLIDNQLLQQKINNLQDDYLILETKIIRLEIENIELENENFNLEKENYDLQNLIEITP</sequence>